<dbReference type="Pfam" id="PF22600">
    <property type="entry name" value="MTPAP-like_central"/>
    <property type="match status" value="1"/>
</dbReference>
<dbReference type="EMBL" id="JAHYIQ010000008">
    <property type="protein sequence ID" value="KAK1129428.1"/>
    <property type="molecule type" value="Genomic_DNA"/>
</dbReference>
<dbReference type="GO" id="GO:0031123">
    <property type="term" value="P:RNA 3'-end processing"/>
    <property type="evidence" value="ECO:0007669"/>
    <property type="project" value="TreeGrafter"/>
</dbReference>
<dbReference type="GO" id="GO:1990817">
    <property type="term" value="F:poly(A) RNA polymerase activity"/>
    <property type="evidence" value="ECO:0007669"/>
    <property type="project" value="UniProtKB-ARBA"/>
</dbReference>
<dbReference type="AlphaFoldDB" id="A0AA40G1M6"/>
<dbReference type="PANTHER" id="PTHR12271">
    <property type="entry name" value="POLY A POLYMERASE CID PAP -RELATED"/>
    <property type="match status" value="1"/>
</dbReference>
<sequence>MALVRRVNNSFGFVLNTFYCKCIVNIKKLKRESNIMRYSNLAGAEILEDYQTFAQMIKFRQTEAKKSVIIKISEVSHIEHLKQFCECYARIVNIFPYNTIDNNRFVLMECSSDKDVEALRKIAVCKASPEYAHCVTPFFLYKPRFKLHINQKTLNKDNYEYYSNFETPNLDEINQSLKKIESVSNQMMFLYNALRITELNIRLRFYTATQISYYLSQLFINLSVVPFGSSVNGFGQIGCDLDLLCKTNISSDDKSGWKKFLFMTQVIPLVDRNEQKHFLDVVGTIMRTCIPGITDVKKILEARVPIIKFRNLYTNMQCDLSSTNMTALHMSELLYLYGQLDRRVKPLVFTIRKWARNMNLTKENPGQWITNFSLTLLILFYLQTKDILPSLTSIKIFSDKSNTIDNFDWFLKWKNTVSSNDESLSKLLCEFFEYYSFFDFKTQGLCLRDGITKVKKDVSPLYIYNPFNPSLNVSKNVTISELLRLVEHFQRAFHIMVYSTEKDTLVKLINFDLNLTINNGFNNKNKSEFINEKFIPNVTDTNNLQKMEKNIIK</sequence>
<evidence type="ECO:0008006" key="10">
    <source>
        <dbReference type="Google" id="ProtNLM"/>
    </source>
</evidence>
<name>A0AA40G1M6_9HYME</name>
<dbReference type="InterPro" id="IPR054708">
    <property type="entry name" value="MTPAP-like_central"/>
</dbReference>
<protein>
    <recommendedName>
        <fullName evidence="10">Poly(A) RNA polymerase, mitochondrial</fullName>
    </recommendedName>
</protein>
<dbReference type="SUPFAM" id="SSF81301">
    <property type="entry name" value="Nucleotidyltransferase"/>
    <property type="match status" value="1"/>
</dbReference>
<evidence type="ECO:0000256" key="2">
    <source>
        <dbReference type="ARBA" id="ARBA00001946"/>
    </source>
</evidence>
<dbReference type="CDD" id="cd05402">
    <property type="entry name" value="NT_PAP_TUTase"/>
    <property type="match status" value="1"/>
</dbReference>
<dbReference type="Pfam" id="PF03828">
    <property type="entry name" value="PAP_assoc"/>
    <property type="match status" value="1"/>
</dbReference>
<dbReference type="Proteomes" id="UP001177670">
    <property type="component" value="Unassembled WGS sequence"/>
</dbReference>
<keyword evidence="5" id="KW-0460">Magnesium</keyword>
<proteinExistence type="predicted"/>
<comment type="cofactor">
    <cofactor evidence="2">
        <name>Mg(2+)</name>
        <dbReference type="ChEBI" id="CHEBI:18420"/>
    </cofactor>
</comment>
<accession>A0AA40G1M6</accession>
<evidence type="ECO:0000256" key="1">
    <source>
        <dbReference type="ARBA" id="ARBA00001936"/>
    </source>
</evidence>
<dbReference type="SUPFAM" id="SSF81631">
    <property type="entry name" value="PAP/OAS1 substrate-binding domain"/>
    <property type="match status" value="1"/>
</dbReference>
<comment type="caution">
    <text evidence="8">The sequence shown here is derived from an EMBL/GenBank/DDBJ whole genome shotgun (WGS) entry which is preliminary data.</text>
</comment>
<feature type="domain" description="Poly(A) RNA polymerase mitochondrial-like central palm" evidence="7">
    <location>
        <begin position="184"/>
        <end position="339"/>
    </location>
</feature>
<evidence type="ECO:0000259" key="7">
    <source>
        <dbReference type="Pfam" id="PF22600"/>
    </source>
</evidence>
<feature type="domain" description="PAP-associated" evidence="6">
    <location>
        <begin position="423"/>
        <end position="458"/>
    </location>
</feature>
<evidence type="ECO:0000313" key="8">
    <source>
        <dbReference type="EMBL" id="KAK1129428.1"/>
    </source>
</evidence>
<comment type="cofactor">
    <cofactor evidence="1">
        <name>Mn(2+)</name>
        <dbReference type="ChEBI" id="CHEBI:29035"/>
    </cofactor>
</comment>
<evidence type="ECO:0000256" key="5">
    <source>
        <dbReference type="ARBA" id="ARBA00022842"/>
    </source>
</evidence>
<evidence type="ECO:0000313" key="9">
    <source>
        <dbReference type="Proteomes" id="UP001177670"/>
    </source>
</evidence>
<dbReference type="InterPro" id="IPR002058">
    <property type="entry name" value="PAP_assoc"/>
</dbReference>
<keyword evidence="3" id="KW-0808">Transferase</keyword>
<keyword evidence="9" id="KW-1185">Reference proteome</keyword>
<gene>
    <name evidence="8" type="ORF">K0M31_019156</name>
</gene>
<organism evidence="8 9">
    <name type="scientific">Melipona bicolor</name>
    <dbReference type="NCBI Taxonomy" id="60889"/>
    <lineage>
        <taxon>Eukaryota</taxon>
        <taxon>Metazoa</taxon>
        <taxon>Ecdysozoa</taxon>
        <taxon>Arthropoda</taxon>
        <taxon>Hexapoda</taxon>
        <taxon>Insecta</taxon>
        <taxon>Pterygota</taxon>
        <taxon>Neoptera</taxon>
        <taxon>Endopterygota</taxon>
        <taxon>Hymenoptera</taxon>
        <taxon>Apocrita</taxon>
        <taxon>Aculeata</taxon>
        <taxon>Apoidea</taxon>
        <taxon>Anthophila</taxon>
        <taxon>Apidae</taxon>
        <taxon>Melipona</taxon>
    </lineage>
</organism>
<dbReference type="GO" id="GO:0046872">
    <property type="term" value="F:metal ion binding"/>
    <property type="evidence" value="ECO:0007669"/>
    <property type="project" value="UniProtKB-KW"/>
</dbReference>
<dbReference type="Gene3D" id="1.10.1410.10">
    <property type="match status" value="1"/>
</dbReference>
<evidence type="ECO:0000256" key="3">
    <source>
        <dbReference type="ARBA" id="ARBA00022679"/>
    </source>
</evidence>
<dbReference type="PANTHER" id="PTHR12271:SF133">
    <property type="entry name" value="POLY(A) RNA POLYMERASE, MITOCHONDRIAL"/>
    <property type="match status" value="1"/>
</dbReference>
<evidence type="ECO:0000256" key="4">
    <source>
        <dbReference type="ARBA" id="ARBA00022723"/>
    </source>
</evidence>
<reference evidence="8" key="1">
    <citation type="submission" date="2021-10" db="EMBL/GenBank/DDBJ databases">
        <title>Melipona bicolor Genome sequencing and assembly.</title>
        <authorList>
            <person name="Araujo N.S."/>
            <person name="Arias M.C."/>
        </authorList>
    </citation>
    <scope>NUCLEOTIDE SEQUENCE</scope>
    <source>
        <strain evidence="8">USP_2M_L1-L4_2017</strain>
        <tissue evidence="8">Whole body</tissue>
    </source>
</reference>
<keyword evidence="4" id="KW-0479">Metal-binding</keyword>
<evidence type="ECO:0000259" key="6">
    <source>
        <dbReference type="Pfam" id="PF03828"/>
    </source>
</evidence>
<dbReference type="Gene3D" id="3.30.460.10">
    <property type="entry name" value="Beta Polymerase, domain 2"/>
    <property type="match status" value="1"/>
</dbReference>
<dbReference type="InterPro" id="IPR043519">
    <property type="entry name" value="NT_sf"/>
</dbReference>